<dbReference type="Gramene" id="OPUNC12G05250.1">
    <property type="protein sequence ID" value="OPUNC12G05250.1"/>
    <property type="gene ID" value="OPUNC12G05250"/>
</dbReference>
<protein>
    <submittedName>
        <fullName evidence="2">Uncharacterized protein</fullName>
    </submittedName>
</protein>
<reference evidence="2" key="2">
    <citation type="submission" date="2018-05" db="EMBL/GenBank/DDBJ databases">
        <title>OpunRS2 (Oryza punctata Reference Sequence Version 2).</title>
        <authorList>
            <person name="Zhang J."/>
            <person name="Kudrna D."/>
            <person name="Lee S."/>
            <person name="Talag J."/>
            <person name="Welchert J."/>
            <person name="Wing R.A."/>
        </authorList>
    </citation>
    <scope>NUCLEOTIDE SEQUENCE [LARGE SCALE GENOMIC DNA]</scope>
</reference>
<feature type="compositionally biased region" description="Low complexity" evidence="1">
    <location>
        <begin position="78"/>
        <end position="90"/>
    </location>
</feature>
<evidence type="ECO:0000313" key="2">
    <source>
        <dbReference type="EnsemblPlants" id="OPUNC12G05250.1"/>
    </source>
</evidence>
<evidence type="ECO:0000313" key="3">
    <source>
        <dbReference type="Proteomes" id="UP000026962"/>
    </source>
</evidence>
<dbReference type="AlphaFoldDB" id="A0A0E0MKH9"/>
<feature type="compositionally biased region" description="Basic and acidic residues" evidence="1">
    <location>
        <begin position="98"/>
        <end position="112"/>
    </location>
</feature>
<dbReference type="EnsemblPlants" id="OPUNC12G05250.1">
    <property type="protein sequence ID" value="OPUNC12G05250.1"/>
    <property type="gene ID" value="OPUNC12G05250"/>
</dbReference>
<accession>A0A0E0MKH9</accession>
<sequence length="112" mass="12814">MTDFSHKVFSCRIHDMMLGLIRSKSAQEKSVCQASFTEFKYIRVLILKHLDTEDLSLTDQSCKYLMEQKPSGGKGRTSSASYVASPSAVPEGRSSSMRHVEQQKPVRWIRWE</sequence>
<keyword evidence="3" id="KW-1185">Reference proteome</keyword>
<dbReference type="Proteomes" id="UP000026962">
    <property type="component" value="Chromosome 12"/>
</dbReference>
<name>A0A0E0MKH9_ORYPU</name>
<dbReference type="HOGENOM" id="CLU_2149966_0_0_1"/>
<reference evidence="2" key="1">
    <citation type="submission" date="2015-04" db="UniProtKB">
        <authorList>
            <consortium name="EnsemblPlants"/>
        </authorList>
    </citation>
    <scope>IDENTIFICATION</scope>
</reference>
<evidence type="ECO:0000256" key="1">
    <source>
        <dbReference type="SAM" id="MobiDB-lite"/>
    </source>
</evidence>
<feature type="region of interest" description="Disordered" evidence="1">
    <location>
        <begin position="68"/>
        <end position="112"/>
    </location>
</feature>
<organism evidence="2">
    <name type="scientific">Oryza punctata</name>
    <name type="common">Red rice</name>
    <dbReference type="NCBI Taxonomy" id="4537"/>
    <lineage>
        <taxon>Eukaryota</taxon>
        <taxon>Viridiplantae</taxon>
        <taxon>Streptophyta</taxon>
        <taxon>Embryophyta</taxon>
        <taxon>Tracheophyta</taxon>
        <taxon>Spermatophyta</taxon>
        <taxon>Magnoliopsida</taxon>
        <taxon>Liliopsida</taxon>
        <taxon>Poales</taxon>
        <taxon>Poaceae</taxon>
        <taxon>BOP clade</taxon>
        <taxon>Oryzoideae</taxon>
        <taxon>Oryzeae</taxon>
        <taxon>Oryzinae</taxon>
        <taxon>Oryza</taxon>
    </lineage>
</organism>
<proteinExistence type="predicted"/>